<evidence type="ECO:0000313" key="2">
    <source>
        <dbReference type="EMBL" id="KIJ63077.1"/>
    </source>
</evidence>
<reference evidence="2 3" key="1">
    <citation type="submission" date="2014-04" db="EMBL/GenBank/DDBJ databases">
        <title>Evolutionary Origins and Diversification of the Mycorrhizal Mutualists.</title>
        <authorList>
            <consortium name="DOE Joint Genome Institute"/>
            <consortium name="Mycorrhizal Genomics Consortium"/>
            <person name="Kohler A."/>
            <person name="Kuo A."/>
            <person name="Nagy L.G."/>
            <person name="Floudas D."/>
            <person name="Copeland A."/>
            <person name="Barry K.W."/>
            <person name="Cichocki N."/>
            <person name="Veneault-Fourrey C."/>
            <person name="LaButti K."/>
            <person name="Lindquist E.A."/>
            <person name="Lipzen A."/>
            <person name="Lundell T."/>
            <person name="Morin E."/>
            <person name="Murat C."/>
            <person name="Riley R."/>
            <person name="Ohm R."/>
            <person name="Sun H."/>
            <person name="Tunlid A."/>
            <person name="Henrissat B."/>
            <person name="Grigoriev I.V."/>
            <person name="Hibbett D.S."/>
            <person name="Martin F."/>
        </authorList>
    </citation>
    <scope>NUCLEOTIDE SEQUENCE [LARGE SCALE GENOMIC DNA]</scope>
    <source>
        <strain evidence="2 3">MD-312</strain>
    </source>
</reference>
<sequence length="512" mass="57149">MNWDDIADVCFPKKAHRCFSIAEILGEIFSFIYDKKTLARAARTCHSFKDPALNALYKEVDSLNDLFSCLSADLYAMADREMILRRPMTPGDVGVLQSYAVRVKTLTVRDEAPAPKIHVNIIHSLCLLQRSPNALLTPNLHTLAWISSSEHYVPLLPFFISSRLETFTVVAHSSPGHWLPTITSLCPSLRHLTLHGPNFLRATPVPLRLDLTCIRDWTQLEVLSCGTLTQQVFEYALSNLTSLAFSITKNDEWVTKIKTMPSPFTSLTSLEVCSHNVDQLSHLLKRVHLPGVTELNVYVVTPGSDGAAFARFFESVSQCCSPSSLRDLGVTIHGDFIDHIPKAHCNIDEFRPLFKFRNLQTLRMDAVSFAVDNSELEELSLAFPSIEDMDMWTCTPPVTPKNTLEGLIPLLKNCPKLRSLAFSLDATSVSISPGRPGGGVQNTHIDVLALSNSPIADEREVAVFLSDILPNVERIDSDHVSDSNEEKWAEVGRWLPFFAKARRQEHESNVVS</sequence>
<evidence type="ECO:0000313" key="3">
    <source>
        <dbReference type="Proteomes" id="UP000053820"/>
    </source>
</evidence>
<dbReference type="Proteomes" id="UP000053820">
    <property type="component" value="Unassembled WGS sequence"/>
</dbReference>
<dbReference type="HOGENOM" id="CLU_021164_0_0_1"/>
<dbReference type="AlphaFoldDB" id="A0A0C9WE64"/>
<organism evidence="2 3">
    <name type="scientific">Hydnomerulius pinastri MD-312</name>
    <dbReference type="NCBI Taxonomy" id="994086"/>
    <lineage>
        <taxon>Eukaryota</taxon>
        <taxon>Fungi</taxon>
        <taxon>Dikarya</taxon>
        <taxon>Basidiomycota</taxon>
        <taxon>Agaricomycotina</taxon>
        <taxon>Agaricomycetes</taxon>
        <taxon>Agaricomycetidae</taxon>
        <taxon>Boletales</taxon>
        <taxon>Boletales incertae sedis</taxon>
        <taxon>Leucogyrophana</taxon>
    </lineage>
</organism>
<accession>A0A0C9WE64</accession>
<dbReference type="EMBL" id="KN839852">
    <property type="protein sequence ID" value="KIJ63077.1"/>
    <property type="molecule type" value="Genomic_DNA"/>
</dbReference>
<gene>
    <name evidence="2" type="ORF">HYDPIDRAFT_29769</name>
</gene>
<dbReference type="Pfam" id="PF12937">
    <property type="entry name" value="F-box-like"/>
    <property type="match status" value="1"/>
</dbReference>
<dbReference type="Gene3D" id="3.80.10.10">
    <property type="entry name" value="Ribonuclease Inhibitor"/>
    <property type="match status" value="1"/>
</dbReference>
<evidence type="ECO:0000259" key="1">
    <source>
        <dbReference type="Pfam" id="PF12937"/>
    </source>
</evidence>
<dbReference type="SUPFAM" id="SSF52047">
    <property type="entry name" value="RNI-like"/>
    <property type="match status" value="1"/>
</dbReference>
<dbReference type="OrthoDB" id="3543113at2759"/>
<proteinExistence type="predicted"/>
<protein>
    <recommendedName>
        <fullName evidence="1">F-box domain-containing protein</fullName>
    </recommendedName>
</protein>
<feature type="domain" description="F-box" evidence="1">
    <location>
        <begin position="23"/>
        <end position="60"/>
    </location>
</feature>
<dbReference type="InterPro" id="IPR001810">
    <property type="entry name" value="F-box_dom"/>
</dbReference>
<keyword evidence="3" id="KW-1185">Reference proteome</keyword>
<name>A0A0C9WE64_9AGAM</name>
<dbReference type="InterPro" id="IPR032675">
    <property type="entry name" value="LRR_dom_sf"/>
</dbReference>